<gene>
    <name evidence="1" type="ORF">NDU88_000273</name>
</gene>
<dbReference type="EMBL" id="JANPWB010000008">
    <property type="protein sequence ID" value="KAJ1159768.1"/>
    <property type="molecule type" value="Genomic_DNA"/>
</dbReference>
<evidence type="ECO:0008006" key="3">
    <source>
        <dbReference type="Google" id="ProtNLM"/>
    </source>
</evidence>
<comment type="caution">
    <text evidence="1">The sequence shown here is derived from an EMBL/GenBank/DDBJ whole genome shotgun (WGS) entry which is preliminary data.</text>
</comment>
<dbReference type="AlphaFoldDB" id="A0AAV7S9M5"/>
<dbReference type="Proteomes" id="UP001066276">
    <property type="component" value="Chromosome 4_2"/>
</dbReference>
<evidence type="ECO:0000313" key="1">
    <source>
        <dbReference type="EMBL" id="KAJ1159768.1"/>
    </source>
</evidence>
<protein>
    <recommendedName>
        <fullName evidence="3">Secreted protein</fullName>
    </recommendedName>
</protein>
<organism evidence="1 2">
    <name type="scientific">Pleurodeles waltl</name>
    <name type="common">Iberian ribbed newt</name>
    <dbReference type="NCBI Taxonomy" id="8319"/>
    <lineage>
        <taxon>Eukaryota</taxon>
        <taxon>Metazoa</taxon>
        <taxon>Chordata</taxon>
        <taxon>Craniata</taxon>
        <taxon>Vertebrata</taxon>
        <taxon>Euteleostomi</taxon>
        <taxon>Amphibia</taxon>
        <taxon>Batrachia</taxon>
        <taxon>Caudata</taxon>
        <taxon>Salamandroidea</taxon>
        <taxon>Salamandridae</taxon>
        <taxon>Pleurodelinae</taxon>
        <taxon>Pleurodeles</taxon>
    </lineage>
</organism>
<proteinExistence type="predicted"/>
<keyword evidence="2" id="KW-1185">Reference proteome</keyword>
<evidence type="ECO:0000313" key="2">
    <source>
        <dbReference type="Proteomes" id="UP001066276"/>
    </source>
</evidence>
<reference evidence="1" key="1">
    <citation type="journal article" date="2022" name="bioRxiv">
        <title>Sequencing and chromosome-scale assembly of the giantPleurodeles waltlgenome.</title>
        <authorList>
            <person name="Brown T."/>
            <person name="Elewa A."/>
            <person name="Iarovenko S."/>
            <person name="Subramanian E."/>
            <person name="Araus A.J."/>
            <person name="Petzold A."/>
            <person name="Susuki M."/>
            <person name="Suzuki K.-i.T."/>
            <person name="Hayashi T."/>
            <person name="Toyoda A."/>
            <person name="Oliveira C."/>
            <person name="Osipova E."/>
            <person name="Leigh N.D."/>
            <person name="Simon A."/>
            <person name="Yun M.H."/>
        </authorList>
    </citation>
    <scope>NUCLEOTIDE SEQUENCE</scope>
    <source>
        <strain evidence="1">20211129_DDA</strain>
        <tissue evidence="1">Liver</tissue>
    </source>
</reference>
<name>A0AAV7S9M5_PLEWA</name>
<sequence length="96" mass="10414">MPLSASRWIPLFTSTDADSSPGCLARVCLRARCVIWCTFSDRRGRVGAFGTESESELCNKENVLFLVQIPTQTCTELKVDFLTTSSSINAAGPPAL</sequence>
<accession>A0AAV7S9M5</accession>